<sequence>MVQDNVKWLIEVVRIPLDIEETLQTHLKGVQQILLENNTIHLIVDPIEFQTPQLMRVIAENQIELVTLKKEELSLEEAFLQLTGKTLRD</sequence>
<evidence type="ECO:0000313" key="1">
    <source>
        <dbReference type="EMBL" id="GAA0351092.1"/>
    </source>
</evidence>
<gene>
    <name evidence="1" type="ORF">GCM10008932_00340</name>
</gene>
<dbReference type="RefSeq" id="WP_343752765.1">
    <property type="nucleotide sequence ID" value="NZ_BAAACW010000005.1"/>
</dbReference>
<comment type="caution">
    <text evidence="1">The sequence shown here is derived from an EMBL/GenBank/DDBJ whole genome shotgun (WGS) entry which is preliminary data.</text>
</comment>
<proteinExistence type="predicted"/>
<dbReference type="Proteomes" id="UP001501166">
    <property type="component" value="Unassembled WGS sequence"/>
</dbReference>
<dbReference type="EMBL" id="BAAACW010000005">
    <property type="protein sequence ID" value="GAA0351092.1"/>
    <property type="molecule type" value="Genomic_DNA"/>
</dbReference>
<reference evidence="1 2" key="1">
    <citation type="journal article" date="2019" name="Int. J. Syst. Evol. Microbiol.">
        <title>The Global Catalogue of Microorganisms (GCM) 10K type strain sequencing project: providing services to taxonomists for standard genome sequencing and annotation.</title>
        <authorList>
            <consortium name="The Broad Institute Genomics Platform"/>
            <consortium name="The Broad Institute Genome Sequencing Center for Infectious Disease"/>
            <person name="Wu L."/>
            <person name="Ma J."/>
        </authorList>
    </citation>
    <scope>NUCLEOTIDE SEQUENCE [LARGE SCALE GENOMIC DNA]</scope>
    <source>
        <strain evidence="1 2">JCM 12662</strain>
    </source>
</reference>
<accession>A0ABN0WZF3</accession>
<evidence type="ECO:0000313" key="2">
    <source>
        <dbReference type="Proteomes" id="UP001501166"/>
    </source>
</evidence>
<organism evidence="1 2">
    <name type="scientific">Alkalibacterium iburiense</name>
    <dbReference type="NCBI Taxonomy" id="290589"/>
    <lineage>
        <taxon>Bacteria</taxon>
        <taxon>Bacillati</taxon>
        <taxon>Bacillota</taxon>
        <taxon>Bacilli</taxon>
        <taxon>Lactobacillales</taxon>
        <taxon>Carnobacteriaceae</taxon>
        <taxon>Alkalibacterium</taxon>
    </lineage>
</organism>
<protein>
    <submittedName>
        <fullName evidence="1">Uncharacterized protein</fullName>
    </submittedName>
</protein>
<name>A0ABN0WZF3_9LACT</name>
<keyword evidence="2" id="KW-1185">Reference proteome</keyword>